<reference evidence="1" key="1">
    <citation type="submission" date="2022-04" db="EMBL/GenBank/DDBJ databases">
        <title>Genome of the entomopathogenic fungus Entomophthora muscae.</title>
        <authorList>
            <person name="Elya C."/>
            <person name="Lovett B.R."/>
            <person name="Lee E."/>
            <person name="Macias A.M."/>
            <person name="Hajek A.E."/>
            <person name="De Bivort B.L."/>
            <person name="Kasson M.T."/>
            <person name="De Fine Licht H.H."/>
            <person name="Stajich J.E."/>
        </authorList>
    </citation>
    <scope>NUCLEOTIDE SEQUENCE</scope>
    <source>
        <strain evidence="1">Berkeley</strain>
    </source>
</reference>
<accession>A0ACC2U0Q9</accession>
<dbReference type="Proteomes" id="UP001165960">
    <property type="component" value="Unassembled WGS sequence"/>
</dbReference>
<dbReference type="EMBL" id="QTSX02001565">
    <property type="protein sequence ID" value="KAJ9080390.1"/>
    <property type="molecule type" value="Genomic_DNA"/>
</dbReference>
<gene>
    <name evidence="1" type="ORF">DSO57_1025599</name>
</gene>
<keyword evidence="2" id="KW-1185">Reference proteome</keyword>
<proteinExistence type="predicted"/>
<sequence>MKQMFKITKKTFTIANKPRFLKGVLVQNSKGEDVAISDCWKKHIVVLKVLRRFGCPLCRYESRLLSELKAEFDALDIKLVAIGFERVGLEDFLAGGFWSWEVLIDCERSVHMALGVKKMSVSEGIQDLMSSSTRAAVSASVMGETYGDLRGDSFQLGGTYVIEKKSGSILYEFRQAGVGHHASLKEIYSSCGGDPEQVEEKSPRECITYRKA</sequence>
<evidence type="ECO:0000313" key="1">
    <source>
        <dbReference type="EMBL" id="KAJ9080390.1"/>
    </source>
</evidence>
<name>A0ACC2U0Q9_9FUNG</name>
<protein>
    <submittedName>
        <fullName evidence="1">Uncharacterized protein</fullName>
    </submittedName>
</protein>
<comment type="caution">
    <text evidence="1">The sequence shown here is derived from an EMBL/GenBank/DDBJ whole genome shotgun (WGS) entry which is preliminary data.</text>
</comment>
<evidence type="ECO:0000313" key="2">
    <source>
        <dbReference type="Proteomes" id="UP001165960"/>
    </source>
</evidence>
<organism evidence="1 2">
    <name type="scientific">Entomophthora muscae</name>
    <dbReference type="NCBI Taxonomy" id="34485"/>
    <lineage>
        <taxon>Eukaryota</taxon>
        <taxon>Fungi</taxon>
        <taxon>Fungi incertae sedis</taxon>
        <taxon>Zoopagomycota</taxon>
        <taxon>Entomophthoromycotina</taxon>
        <taxon>Entomophthoromycetes</taxon>
        <taxon>Entomophthorales</taxon>
        <taxon>Entomophthoraceae</taxon>
        <taxon>Entomophthora</taxon>
    </lineage>
</organism>